<dbReference type="Gene3D" id="3.30.70.1060">
    <property type="entry name" value="Dimeric alpha+beta barrel"/>
    <property type="match status" value="1"/>
</dbReference>
<dbReference type="InterPro" id="IPR011008">
    <property type="entry name" value="Dimeric_a/b-barrel"/>
</dbReference>
<proteinExistence type="predicted"/>
<dbReference type="RefSeq" id="WP_185827210.1">
    <property type="nucleotide sequence ID" value="NZ_RSDW01000001.1"/>
</dbReference>
<protein>
    <submittedName>
        <fullName evidence="2">Muconolactone delta-isomerase</fullName>
    </submittedName>
</protein>
<organism evidence="2 3">
    <name type="scientific">Edaphobacter aggregans</name>
    <dbReference type="NCBI Taxonomy" id="570835"/>
    <lineage>
        <taxon>Bacteria</taxon>
        <taxon>Pseudomonadati</taxon>
        <taxon>Acidobacteriota</taxon>
        <taxon>Terriglobia</taxon>
        <taxon>Terriglobales</taxon>
        <taxon>Acidobacteriaceae</taxon>
        <taxon>Edaphobacter</taxon>
    </lineage>
</organism>
<comment type="caution">
    <text evidence="2">The sequence shown here is derived from an EMBL/GenBank/DDBJ whole genome shotgun (WGS) entry which is preliminary data.</text>
</comment>
<evidence type="ECO:0000313" key="3">
    <source>
        <dbReference type="Proteomes" id="UP000269669"/>
    </source>
</evidence>
<dbReference type="Proteomes" id="UP000269669">
    <property type="component" value="Unassembled WGS sequence"/>
</dbReference>
<name>A0A3R9QBQ8_9BACT</name>
<dbReference type="SUPFAM" id="SSF54909">
    <property type="entry name" value="Dimeric alpha+beta barrel"/>
    <property type="match status" value="1"/>
</dbReference>
<gene>
    <name evidence="2" type="ORF">EDE15_3444</name>
</gene>
<keyword evidence="2" id="KW-0413">Isomerase</keyword>
<evidence type="ECO:0000313" key="2">
    <source>
        <dbReference type="EMBL" id="RSL17893.1"/>
    </source>
</evidence>
<evidence type="ECO:0000259" key="1">
    <source>
        <dbReference type="Pfam" id="PF02426"/>
    </source>
</evidence>
<dbReference type="InterPro" id="IPR026029">
    <property type="entry name" value="MLI_dom"/>
</dbReference>
<keyword evidence="3" id="KW-1185">Reference proteome</keyword>
<dbReference type="GO" id="GO:0016853">
    <property type="term" value="F:isomerase activity"/>
    <property type="evidence" value="ECO:0007669"/>
    <property type="project" value="UniProtKB-KW"/>
</dbReference>
<dbReference type="Pfam" id="PF02426">
    <property type="entry name" value="MIase"/>
    <property type="match status" value="1"/>
</dbReference>
<reference evidence="2 3" key="1">
    <citation type="submission" date="2018-12" db="EMBL/GenBank/DDBJ databases">
        <title>Sequencing of bacterial isolates from soil warming experiment in Harvard Forest, Massachusetts, USA.</title>
        <authorList>
            <person name="Deangelis K."/>
        </authorList>
    </citation>
    <scope>NUCLEOTIDE SEQUENCE [LARGE SCALE GENOMIC DNA]</scope>
    <source>
        <strain evidence="2 3">EB153</strain>
    </source>
</reference>
<accession>A0A3R9QBQ8</accession>
<feature type="domain" description="Muconolactone isomerase" evidence="1">
    <location>
        <begin position="1"/>
        <end position="91"/>
    </location>
</feature>
<sequence>MQFLILSRRRTEMFPPEAWTPELIEAEGQRVRELYSAGVIRNIWRRKDMPGAAILMEAASEDEVRAAAASLPLAKRDMLDVVVVTQLDPYPGFGPR</sequence>
<dbReference type="AlphaFoldDB" id="A0A3R9QBQ8"/>
<dbReference type="EMBL" id="RSDW01000001">
    <property type="protein sequence ID" value="RSL17893.1"/>
    <property type="molecule type" value="Genomic_DNA"/>
</dbReference>